<evidence type="ECO:0000256" key="2">
    <source>
        <dbReference type="ARBA" id="ARBA00022692"/>
    </source>
</evidence>
<protein>
    <recommendedName>
        <fullName evidence="5">HTH cro/C1-type domain-containing protein</fullName>
    </recommendedName>
</protein>
<dbReference type="Pfam" id="PF01381">
    <property type="entry name" value="HTH_3"/>
    <property type="match status" value="1"/>
</dbReference>
<evidence type="ECO:0000259" key="5">
    <source>
        <dbReference type="PROSITE" id="PS50943"/>
    </source>
</evidence>
<feature type="domain" description="HTH cro/C1-type" evidence="5">
    <location>
        <begin position="14"/>
        <end position="68"/>
    </location>
</feature>
<evidence type="ECO:0000256" key="4">
    <source>
        <dbReference type="ARBA" id="ARBA00023136"/>
    </source>
</evidence>
<evidence type="ECO:0000313" key="7">
    <source>
        <dbReference type="Proteomes" id="UP000789833"/>
    </source>
</evidence>
<gene>
    <name evidence="6" type="ORF">BACCIP111883_02419</name>
</gene>
<evidence type="ECO:0000256" key="3">
    <source>
        <dbReference type="ARBA" id="ARBA00022989"/>
    </source>
</evidence>
<dbReference type="Proteomes" id="UP000789833">
    <property type="component" value="Unassembled WGS sequence"/>
</dbReference>
<sequence>MLNDHIDINLGSKLKELLKEKSLSIRKFGILTNVDPATISRIINGKRKATPEHLQRFSESLNIPTSELYIAAGHPLKEESKDLYASIHQIENVLRTYDGYDAKFSMEKVEKELSKYEDYIHTSKGEEVILNEFEVKLQKVDSHGPFIEHLKKMFHSFRLNNVTFRDRVLIGSALLYFIAPVDCIPDYIFPIGYLDDAIAVKLVAYSVFKGSY</sequence>
<proteinExistence type="predicted"/>
<accession>A0ABN8A909</accession>
<dbReference type="InterPro" id="IPR001387">
    <property type="entry name" value="Cro/C1-type_HTH"/>
</dbReference>
<keyword evidence="4" id="KW-0472">Membrane</keyword>
<dbReference type="CDD" id="cd00093">
    <property type="entry name" value="HTH_XRE"/>
    <property type="match status" value="1"/>
</dbReference>
<dbReference type="Gene3D" id="1.10.260.40">
    <property type="entry name" value="lambda repressor-like DNA-binding domains"/>
    <property type="match status" value="1"/>
</dbReference>
<dbReference type="InterPro" id="IPR010982">
    <property type="entry name" value="Lambda_DNA-bd_dom_sf"/>
</dbReference>
<dbReference type="Pfam" id="PF06803">
    <property type="entry name" value="DUF1232"/>
    <property type="match status" value="1"/>
</dbReference>
<organism evidence="6 7">
    <name type="scientific">Sutcliffiella rhizosphaerae</name>
    <dbReference type="NCBI Taxonomy" id="2880967"/>
    <lineage>
        <taxon>Bacteria</taxon>
        <taxon>Bacillati</taxon>
        <taxon>Bacillota</taxon>
        <taxon>Bacilli</taxon>
        <taxon>Bacillales</taxon>
        <taxon>Bacillaceae</taxon>
        <taxon>Sutcliffiella</taxon>
    </lineage>
</organism>
<evidence type="ECO:0000313" key="6">
    <source>
        <dbReference type="EMBL" id="CAG9621646.1"/>
    </source>
</evidence>
<reference evidence="6 7" key="1">
    <citation type="submission" date="2021-10" db="EMBL/GenBank/DDBJ databases">
        <authorList>
            <person name="Criscuolo A."/>
        </authorList>
    </citation>
    <scope>NUCLEOTIDE SEQUENCE [LARGE SCALE GENOMIC DNA]</scope>
    <source>
        <strain evidence="7">CIP 111883</strain>
    </source>
</reference>
<dbReference type="EMBL" id="CAKJTJ010000012">
    <property type="protein sequence ID" value="CAG9621646.1"/>
    <property type="molecule type" value="Genomic_DNA"/>
</dbReference>
<dbReference type="SMART" id="SM00530">
    <property type="entry name" value="HTH_XRE"/>
    <property type="match status" value="1"/>
</dbReference>
<comment type="subcellular location">
    <subcellularLocation>
        <location evidence="1">Endomembrane system</location>
        <topology evidence="1">Multi-pass membrane protein</topology>
    </subcellularLocation>
</comment>
<dbReference type="RefSeq" id="WP_230501531.1">
    <property type="nucleotide sequence ID" value="NZ_CAKJTJ010000012.1"/>
</dbReference>
<keyword evidence="7" id="KW-1185">Reference proteome</keyword>
<keyword evidence="2" id="KW-0812">Transmembrane</keyword>
<dbReference type="PROSITE" id="PS50943">
    <property type="entry name" value="HTH_CROC1"/>
    <property type="match status" value="1"/>
</dbReference>
<comment type="caution">
    <text evidence="6">The sequence shown here is derived from an EMBL/GenBank/DDBJ whole genome shotgun (WGS) entry which is preliminary data.</text>
</comment>
<evidence type="ECO:0000256" key="1">
    <source>
        <dbReference type="ARBA" id="ARBA00004127"/>
    </source>
</evidence>
<keyword evidence="3" id="KW-1133">Transmembrane helix</keyword>
<dbReference type="InterPro" id="IPR010652">
    <property type="entry name" value="DUF1232"/>
</dbReference>
<dbReference type="SUPFAM" id="SSF47413">
    <property type="entry name" value="lambda repressor-like DNA-binding domains"/>
    <property type="match status" value="1"/>
</dbReference>
<name>A0ABN8A909_9BACI</name>